<dbReference type="PIRSF" id="PIRSF033909">
    <property type="entry name" value="UCP033909"/>
    <property type="match status" value="1"/>
</dbReference>
<sequence length="390" mass="42458">MTPSFACALSALKRVATIALAAAVLAGCASRPGPDALRVSLEEAPGTREVSMLIATTRARSDVPHEFYSSKRSEKLDFGSATISIPPSHEPGRIAWPSSPPGNPNTDFVVRQASYIDGNAAFQQQINRELAMRSGKEREAVLFIHGYNTRFSEGVFRLAQMAADAKEKRLPILFTWASAGYLTDYIYDTNSVAIARDGLEKVLIDLTNSSAQRITIVAHSLGNLLLLETLRQMELQGKGLLKNKKVTVVMASPDIDIDVFETMITSLGYRANPVFVLVSRDDRALRFSRRLAGGKARVGDVEDDERLTKLGIVVIDLTEVESQDSINHDKYAQLAQFGPQLVKALEQGKQNRSKQGIGGRLGNAGRSFTEFLGHTAKIVVSTPGSVSTRP</sequence>
<evidence type="ECO:0000313" key="2">
    <source>
        <dbReference type="EMBL" id="SFK67151.1"/>
    </source>
</evidence>
<dbReference type="RefSeq" id="WP_093520705.1">
    <property type="nucleotide sequence ID" value="NZ_FOSK01000007.1"/>
</dbReference>
<dbReference type="Gene3D" id="3.40.50.1820">
    <property type="entry name" value="alpha/beta hydrolase"/>
    <property type="match status" value="1"/>
</dbReference>
<reference evidence="2 3" key="1">
    <citation type="submission" date="2016-10" db="EMBL/GenBank/DDBJ databases">
        <authorList>
            <person name="Varghese N."/>
            <person name="Submissions S."/>
        </authorList>
    </citation>
    <scope>NUCLEOTIDE SEQUENCE [LARGE SCALE GENOMIC DNA]</scope>
    <source>
        <strain evidence="2 3">DSM 16392</strain>
    </source>
</reference>
<dbReference type="PANTHER" id="PTHR36513:SF1">
    <property type="entry name" value="TRANSMEMBRANE PROTEIN"/>
    <property type="match status" value="1"/>
</dbReference>
<evidence type="ECO:0000313" key="3">
    <source>
        <dbReference type="Proteomes" id="UP000199598"/>
    </source>
</evidence>
<proteinExistence type="predicted"/>
<feature type="chain" id="PRO_5045353337" evidence="1">
    <location>
        <begin position="22"/>
        <end position="390"/>
    </location>
</feature>
<dbReference type="InterPro" id="IPR010297">
    <property type="entry name" value="DUF900_hydrolase"/>
</dbReference>
<keyword evidence="1" id="KW-0732">Signal</keyword>
<dbReference type="InterPro" id="IPR029058">
    <property type="entry name" value="AB_hydrolase_fold"/>
</dbReference>
<dbReference type="InterPro" id="IPR014586">
    <property type="entry name" value="UCP033909"/>
</dbReference>
<accession>A0A1I4BGQ1</accession>
<name>A0A1I4BGQ1_9HYPH</name>
<comment type="caution">
    <text evidence="2">The sequence shown here is derived from an EMBL/GenBank/DDBJ whole genome shotgun (WGS) entry which is preliminary data.</text>
</comment>
<dbReference type="Proteomes" id="UP000199598">
    <property type="component" value="Unassembled WGS sequence"/>
</dbReference>
<protein>
    <submittedName>
        <fullName evidence="2">Esterase/lipase superfamily enzyme</fullName>
    </submittedName>
</protein>
<gene>
    <name evidence="2" type="ORF">SAMN04488518_107310</name>
</gene>
<dbReference type="SUPFAM" id="SSF53474">
    <property type="entry name" value="alpha/beta-Hydrolases"/>
    <property type="match status" value="1"/>
</dbReference>
<feature type="signal peptide" evidence="1">
    <location>
        <begin position="1"/>
        <end position="21"/>
    </location>
</feature>
<dbReference type="PANTHER" id="PTHR36513">
    <property type="entry name" value="ABC TRANSMEMBRANE TYPE-1 DOMAIN-CONTAINING PROTEIN"/>
    <property type="match status" value="1"/>
</dbReference>
<dbReference type="Pfam" id="PF05990">
    <property type="entry name" value="DUF900"/>
    <property type="match status" value="1"/>
</dbReference>
<dbReference type="EMBL" id="FOSK01000007">
    <property type="protein sequence ID" value="SFK67151.1"/>
    <property type="molecule type" value="Genomic_DNA"/>
</dbReference>
<organism evidence="2 3">
    <name type="scientific">Pseudovibrio ascidiaceicola</name>
    <dbReference type="NCBI Taxonomy" id="285279"/>
    <lineage>
        <taxon>Bacteria</taxon>
        <taxon>Pseudomonadati</taxon>
        <taxon>Pseudomonadota</taxon>
        <taxon>Alphaproteobacteria</taxon>
        <taxon>Hyphomicrobiales</taxon>
        <taxon>Stappiaceae</taxon>
        <taxon>Pseudovibrio</taxon>
    </lineage>
</organism>
<evidence type="ECO:0000256" key="1">
    <source>
        <dbReference type="SAM" id="SignalP"/>
    </source>
</evidence>
<keyword evidence="3" id="KW-1185">Reference proteome</keyword>